<dbReference type="Proteomes" id="UP000627155">
    <property type="component" value="Chromosome"/>
</dbReference>
<evidence type="ECO:0000313" key="4">
    <source>
        <dbReference type="Proteomes" id="UP000627155"/>
    </source>
</evidence>
<evidence type="ECO:0000313" key="3">
    <source>
        <dbReference type="EMBL" id="QRO85114.1"/>
    </source>
</evidence>
<keyword evidence="2" id="KW-0472">Membrane</keyword>
<feature type="transmembrane region" description="Helical" evidence="2">
    <location>
        <begin position="12"/>
        <end position="29"/>
    </location>
</feature>
<gene>
    <name evidence="3" type="ORF">I6J37_13210</name>
</gene>
<reference evidence="3 4" key="1">
    <citation type="submission" date="2021-02" db="EMBL/GenBank/DDBJ databases">
        <title>FDA dAtabase for Regulatory Grade micrObial Sequences (FDA-ARGOS): Supporting development and validation of Infectious Disease Dx tests.</title>
        <authorList>
            <person name="Sproer C."/>
            <person name="Gronow S."/>
            <person name="Severitt S."/>
            <person name="Schroder I."/>
            <person name="Tallon L."/>
            <person name="Sadzewicz L."/>
            <person name="Zhao X."/>
            <person name="Boylan J."/>
            <person name="Ott S."/>
            <person name="Bowen H."/>
            <person name="Vavikolanu K."/>
            <person name="Mehta A."/>
            <person name="Aluvathingal J."/>
            <person name="Nadendla S."/>
            <person name="Lowell S."/>
            <person name="Myers T."/>
            <person name="Yan Y."/>
            <person name="Sichtig H."/>
        </authorList>
    </citation>
    <scope>NUCLEOTIDE SEQUENCE [LARGE SCALE GENOMIC DNA]</scope>
    <source>
        <strain evidence="3 4">FDAARGOS_1207</strain>
    </source>
</reference>
<evidence type="ECO:0000256" key="1">
    <source>
        <dbReference type="SAM" id="MobiDB-lite"/>
    </source>
</evidence>
<proteinExistence type="predicted"/>
<protein>
    <submittedName>
        <fullName evidence="3">Uncharacterized protein</fullName>
    </submittedName>
</protein>
<evidence type="ECO:0000256" key="2">
    <source>
        <dbReference type="SAM" id="Phobius"/>
    </source>
</evidence>
<keyword evidence="2" id="KW-0812">Transmembrane</keyword>
<keyword evidence="2" id="KW-1133">Transmembrane helix</keyword>
<feature type="transmembrane region" description="Helical" evidence="2">
    <location>
        <begin position="49"/>
        <end position="67"/>
    </location>
</feature>
<feature type="region of interest" description="Disordered" evidence="1">
    <location>
        <begin position="126"/>
        <end position="149"/>
    </location>
</feature>
<organism evidence="3 4">
    <name type="scientific">Mammaliicoccus vitulinus</name>
    <dbReference type="NCBI Taxonomy" id="71237"/>
    <lineage>
        <taxon>Bacteria</taxon>
        <taxon>Bacillati</taxon>
        <taxon>Bacillota</taxon>
        <taxon>Bacilli</taxon>
        <taxon>Bacillales</taxon>
        <taxon>Staphylococcaceae</taxon>
        <taxon>Mammaliicoccus</taxon>
    </lineage>
</organism>
<name>A0ABX7HGS4_9STAP</name>
<keyword evidence="4" id="KW-1185">Reference proteome</keyword>
<dbReference type="EMBL" id="CP069486">
    <property type="protein sequence ID" value="QRO85114.1"/>
    <property type="molecule type" value="Genomic_DNA"/>
</dbReference>
<accession>A0ABX7HGS4</accession>
<sequence length="149" mass="17385">MRKLGTGEQIGALYGAYFFITLYYSENLFGEPNSDLYRAFLQVIPSQKAWMLFGLSITLFYVVSMIWQHHIVIMFVNVLSGLFFTLIAVTYLFTYPNIGLALYTLVGFKNFQFVFRVSNEHEKHKTDKLKMKMKSKGSLNDYEKEDNNE</sequence>
<dbReference type="RefSeq" id="WP_103322826.1">
    <property type="nucleotide sequence ID" value="NZ_CP069486.1"/>
</dbReference>